<dbReference type="InterPro" id="IPR036388">
    <property type="entry name" value="WH-like_DNA-bd_sf"/>
</dbReference>
<feature type="domain" description="HTH deoR-type" evidence="5">
    <location>
        <begin position="26"/>
        <end position="81"/>
    </location>
</feature>
<evidence type="ECO:0000256" key="4">
    <source>
        <dbReference type="SAM" id="MobiDB-lite"/>
    </source>
</evidence>
<dbReference type="SUPFAM" id="SSF100950">
    <property type="entry name" value="NagB/RpiA/CoA transferase-like"/>
    <property type="match status" value="1"/>
</dbReference>
<dbReference type="AlphaFoldDB" id="A0AB38TAR7"/>
<keyword evidence="3" id="KW-0804">Transcription</keyword>
<evidence type="ECO:0000256" key="1">
    <source>
        <dbReference type="ARBA" id="ARBA00023015"/>
    </source>
</evidence>
<dbReference type="InterPro" id="IPR050313">
    <property type="entry name" value="Carb_Metab_HTH_regulators"/>
</dbReference>
<evidence type="ECO:0000313" key="6">
    <source>
        <dbReference type="EMBL" id="UTU51589.1"/>
    </source>
</evidence>
<evidence type="ECO:0000259" key="5">
    <source>
        <dbReference type="PROSITE" id="PS51000"/>
    </source>
</evidence>
<dbReference type="PROSITE" id="PS51000">
    <property type="entry name" value="HTH_DEOR_2"/>
    <property type="match status" value="1"/>
</dbReference>
<dbReference type="GO" id="GO:0003700">
    <property type="term" value="F:DNA-binding transcription factor activity"/>
    <property type="evidence" value="ECO:0007669"/>
    <property type="project" value="InterPro"/>
</dbReference>
<dbReference type="SMART" id="SM01134">
    <property type="entry name" value="DeoRC"/>
    <property type="match status" value="1"/>
</dbReference>
<gene>
    <name evidence="6" type="ORF">LRP29_29695</name>
</gene>
<dbReference type="InterPro" id="IPR001034">
    <property type="entry name" value="DeoR_HTH"/>
</dbReference>
<evidence type="ECO:0000256" key="2">
    <source>
        <dbReference type="ARBA" id="ARBA00023125"/>
    </source>
</evidence>
<keyword evidence="7" id="KW-1185">Reference proteome</keyword>
<feature type="region of interest" description="Disordered" evidence="4">
    <location>
        <begin position="1"/>
        <end position="22"/>
    </location>
</feature>
<accession>A0AB38TAR7</accession>
<dbReference type="GO" id="GO:0003677">
    <property type="term" value="F:DNA binding"/>
    <property type="evidence" value="ECO:0007669"/>
    <property type="project" value="UniProtKB-KW"/>
</dbReference>
<dbReference type="InterPro" id="IPR036390">
    <property type="entry name" value="WH_DNA-bd_sf"/>
</dbReference>
<proteinExistence type="predicted"/>
<dbReference type="Gene3D" id="1.10.10.10">
    <property type="entry name" value="Winged helix-like DNA-binding domain superfamily/Winged helix DNA-binding domain"/>
    <property type="match status" value="1"/>
</dbReference>
<dbReference type="Proteomes" id="UP001060070">
    <property type="component" value="Chromosome"/>
</dbReference>
<dbReference type="EMBL" id="CP088147">
    <property type="protein sequence ID" value="UTU51589.1"/>
    <property type="molecule type" value="Genomic_DNA"/>
</dbReference>
<dbReference type="InterPro" id="IPR018356">
    <property type="entry name" value="Tscrpt_reg_HTH_DeoR_CS"/>
</dbReference>
<dbReference type="Pfam" id="PF08220">
    <property type="entry name" value="HTH_DeoR"/>
    <property type="match status" value="1"/>
</dbReference>
<dbReference type="SUPFAM" id="SSF46785">
    <property type="entry name" value="Winged helix' DNA-binding domain"/>
    <property type="match status" value="1"/>
</dbReference>
<dbReference type="InterPro" id="IPR037171">
    <property type="entry name" value="NagB/RpiA_transferase-like"/>
</dbReference>
<dbReference type="PROSITE" id="PS00894">
    <property type="entry name" value="HTH_DEOR_1"/>
    <property type="match status" value="1"/>
</dbReference>
<dbReference type="RefSeq" id="WP_024502262.1">
    <property type="nucleotide sequence ID" value="NZ_CP088147.1"/>
</dbReference>
<dbReference type="SMART" id="SM00420">
    <property type="entry name" value="HTH_DEOR"/>
    <property type="match status" value="1"/>
</dbReference>
<dbReference type="PANTHER" id="PTHR30363:SF44">
    <property type="entry name" value="AGA OPERON TRANSCRIPTIONAL REPRESSOR-RELATED"/>
    <property type="match status" value="1"/>
</dbReference>
<keyword evidence="1" id="KW-0805">Transcription regulation</keyword>
<sequence length="286" mass="30704">MADDTTLPETSPHGAPRDADRQRLLAHDRQARILALLRRTGSLTVAAAAAELAVSDMTIRRDLVELEREGRLVRIHGGAIEADNPPLVAMDSEEPSFDSRLRQRRDPKAAIAAAAAALVSGYRTIALDVGTTTYLMAEHLRDLPHAKVFTNSLRIAAALNGGVPEVYVAGGRVRADEMSTGGPAAIAQFEALWFDVAVIGVSGITADGLFDYSFDDTDMKRAYLRRSGTKIVLCDSAKFLRMSLVRIAPLSDIDILITDAEPPAKIAAALAAAKVDLRIAPPLTRD</sequence>
<evidence type="ECO:0000256" key="3">
    <source>
        <dbReference type="ARBA" id="ARBA00023163"/>
    </source>
</evidence>
<organism evidence="6 7">
    <name type="scientific">Mesorhizobium ciceri</name>
    <dbReference type="NCBI Taxonomy" id="39645"/>
    <lineage>
        <taxon>Bacteria</taxon>
        <taxon>Pseudomonadati</taxon>
        <taxon>Pseudomonadota</taxon>
        <taxon>Alphaproteobacteria</taxon>
        <taxon>Hyphomicrobiales</taxon>
        <taxon>Phyllobacteriaceae</taxon>
        <taxon>Mesorhizobium</taxon>
    </lineage>
</organism>
<evidence type="ECO:0000313" key="7">
    <source>
        <dbReference type="Proteomes" id="UP001060070"/>
    </source>
</evidence>
<dbReference type="PRINTS" id="PR00037">
    <property type="entry name" value="HTHLACR"/>
</dbReference>
<dbReference type="InterPro" id="IPR014036">
    <property type="entry name" value="DeoR-like_C"/>
</dbReference>
<keyword evidence="2 6" id="KW-0238">DNA-binding</keyword>
<dbReference type="Pfam" id="PF00455">
    <property type="entry name" value="DeoRC"/>
    <property type="match status" value="1"/>
</dbReference>
<dbReference type="PANTHER" id="PTHR30363">
    <property type="entry name" value="HTH-TYPE TRANSCRIPTIONAL REGULATOR SRLR-RELATED"/>
    <property type="match status" value="1"/>
</dbReference>
<reference evidence="6 7" key="1">
    <citation type="journal article" date="2022" name="Microbiol. Resour. Announc.">
        <title>Complete Genome Sequence of Mesorhizobium ciceri Strain R30, a Rhizobium Used as a Commercial Inoculant for Chickpea in Argentina.</title>
        <authorList>
            <person name="Foresto E."/>
            <person name="Revale S."/>
            <person name="Primo E."/>
            <person name="Nievas F."/>
            <person name="Carezzano E."/>
            <person name="Puente M."/>
            <person name="Alzari P."/>
            <person name="Mart M."/>
            <person name="Ben-Assaya M."/>
            <person name="Mornico D."/>
            <person name="Santoro M."/>
            <person name="Mart F."/>
            <person name="Giordano W."/>
            <person name="Bogino P."/>
        </authorList>
    </citation>
    <scope>NUCLEOTIDE SEQUENCE [LARGE SCALE GENOMIC DNA]</scope>
    <source>
        <strain evidence="6 7">R30</strain>
    </source>
</reference>
<name>A0AB38TAR7_9HYPH</name>
<protein>
    <submittedName>
        <fullName evidence="6">DeoR/GlpR family DNA-binding transcription regulator</fullName>
    </submittedName>
</protein>